<proteinExistence type="predicted"/>
<protein>
    <recommendedName>
        <fullName evidence="4">Fe2OG dioxygenase domain-containing protein</fullName>
    </recommendedName>
</protein>
<evidence type="ECO:0008006" key="4">
    <source>
        <dbReference type="Google" id="ProtNLM"/>
    </source>
</evidence>
<sequence>MPALISHPPPPHVVGPATKRATRPSKKLPQSLIEGAKLTKKESWDAEKHLAFQHPSKILSMKEIGLEGHGISPNACSEPFPLFSEEAIKQMRAEIFSETVLDKCQYASTFNANMVRGMGHELAPFTYDAWHSPETLAKISQVAGVEVVPAFDFDIANINISVSDDKNAEISIGENKLRDGADNDNLSSVAWHYDSFPFVCVVMMSDCTGMVGGETAVRKPNGEVIKVRGPSTGRYIEHQALKALGGRERITMVTSLRPKSPFIRDESVLTGVRGISNLDELYHQYTEYRLEILEERLRAKSKEERKLALAKKKYDIPAMRHFLQEQRAFIDSMLTELVEVEDD</sequence>
<dbReference type="EMBL" id="NKUJ01000018">
    <property type="protein sequence ID" value="RMJ18490.1"/>
    <property type="molecule type" value="Genomic_DNA"/>
</dbReference>
<organism evidence="2 3">
    <name type="scientific">Fusarium kuroshium</name>
    <dbReference type="NCBI Taxonomy" id="2010991"/>
    <lineage>
        <taxon>Eukaryota</taxon>
        <taxon>Fungi</taxon>
        <taxon>Dikarya</taxon>
        <taxon>Ascomycota</taxon>
        <taxon>Pezizomycotina</taxon>
        <taxon>Sordariomycetes</taxon>
        <taxon>Hypocreomycetidae</taxon>
        <taxon>Hypocreales</taxon>
        <taxon>Nectriaceae</taxon>
        <taxon>Fusarium</taxon>
        <taxon>Fusarium solani species complex</taxon>
    </lineage>
</organism>
<reference evidence="2 3" key="1">
    <citation type="submission" date="2017-06" db="EMBL/GenBank/DDBJ databases">
        <title>Comparative genomic analysis of Ambrosia Fusariam Clade fungi.</title>
        <authorList>
            <person name="Stajich J.E."/>
            <person name="Carrillo J."/>
            <person name="Kijimoto T."/>
            <person name="Eskalen A."/>
            <person name="O'Donnell K."/>
            <person name="Kasson M."/>
        </authorList>
    </citation>
    <scope>NUCLEOTIDE SEQUENCE [LARGE SCALE GENOMIC DNA]</scope>
    <source>
        <strain evidence="2">UCR3666</strain>
    </source>
</reference>
<accession>A0A3M2SLR6</accession>
<dbReference type="Proteomes" id="UP000277212">
    <property type="component" value="Unassembled WGS sequence"/>
</dbReference>
<dbReference type="PANTHER" id="PTHR41677:SF1">
    <property type="entry name" value="FE2OG DIOXYGENASE DOMAIN-CONTAINING PROTEIN"/>
    <property type="match status" value="1"/>
</dbReference>
<dbReference type="OrthoDB" id="10256055at2759"/>
<name>A0A3M2SLR6_9HYPO</name>
<dbReference type="AlphaFoldDB" id="A0A3M2SLR6"/>
<feature type="region of interest" description="Disordered" evidence="1">
    <location>
        <begin position="1"/>
        <end position="27"/>
    </location>
</feature>
<dbReference type="PANTHER" id="PTHR41677">
    <property type="entry name" value="YALI0B19030P"/>
    <property type="match status" value="1"/>
</dbReference>
<gene>
    <name evidence="2" type="ORF">CDV36_001838</name>
</gene>
<keyword evidence="3" id="KW-1185">Reference proteome</keyword>
<evidence type="ECO:0000313" key="3">
    <source>
        <dbReference type="Proteomes" id="UP000277212"/>
    </source>
</evidence>
<evidence type="ECO:0000256" key="1">
    <source>
        <dbReference type="SAM" id="MobiDB-lite"/>
    </source>
</evidence>
<dbReference type="STRING" id="2010991.A0A3M2SLR6"/>
<comment type="caution">
    <text evidence="2">The sequence shown here is derived from an EMBL/GenBank/DDBJ whole genome shotgun (WGS) entry which is preliminary data.</text>
</comment>
<evidence type="ECO:0000313" key="2">
    <source>
        <dbReference type="EMBL" id="RMJ18490.1"/>
    </source>
</evidence>